<sequence length="43" mass="4748">MKILVTGATGLVATHYLNYTGKLHDFICPDEKELDITDAVLVE</sequence>
<dbReference type="Proteomes" id="UP000033847">
    <property type="component" value="Unassembled WGS sequence"/>
</dbReference>
<comment type="caution">
    <text evidence="1">The sequence shown here is derived from an EMBL/GenBank/DDBJ whole genome shotgun (WGS) entry which is preliminary data.</text>
</comment>
<feature type="non-terminal residue" evidence="1">
    <location>
        <position position="43"/>
    </location>
</feature>
<accession>A0A0G0YRW5</accession>
<dbReference type="InterPro" id="IPR036291">
    <property type="entry name" value="NAD(P)-bd_dom_sf"/>
</dbReference>
<reference evidence="1 2" key="1">
    <citation type="journal article" date="2015" name="Nature">
        <title>rRNA introns, odd ribosomes, and small enigmatic genomes across a large radiation of phyla.</title>
        <authorList>
            <person name="Brown C.T."/>
            <person name="Hug L.A."/>
            <person name="Thomas B.C."/>
            <person name="Sharon I."/>
            <person name="Castelle C.J."/>
            <person name="Singh A."/>
            <person name="Wilkins M.J."/>
            <person name="Williams K.H."/>
            <person name="Banfield J.F."/>
        </authorList>
    </citation>
    <scope>NUCLEOTIDE SEQUENCE [LARGE SCALE GENOMIC DNA]</scope>
</reference>
<proteinExistence type="predicted"/>
<evidence type="ECO:0008006" key="3">
    <source>
        <dbReference type="Google" id="ProtNLM"/>
    </source>
</evidence>
<evidence type="ECO:0000313" key="1">
    <source>
        <dbReference type="EMBL" id="KKS39349.1"/>
    </source>
</evidence>
<dbReference type="Gene3D" id="3.40.50.720">
    <property type="entry name" value="NAD(P)-binding Rossmann-like Domain"/>
    <property type="match status" value="1"/>
</dbReference>
<dbReference type="SUPFAM" id="SSF51735">
    <property type="entry name" value="NAD(P)-binding Rossmann-fold domains"/>
    <property type="match status" value="1"/>
</dbReference>
<name>A0A0G0YRW5_UNCKA</name>
<gene>
    <name evidence="1" type="ORF">UV00_C0002G0001</name>
</gene>
<protein>
    <recommendedName>
        <fullName evidence="3">NAD-dependent epimerase/dehydratase</fullName>
    </recommendedName>
</protein>
<dbReference type="EMBL" id="LCCU01000002">
    <property type="protein sequence ID" value="KKS39349.1"/>
    <property type="molecule type" value="Genomic_DNA"/>
</dbReference>
<evidence type="ECO:0000313" key="2">
    <source>
        <dbReference type="Proteomes" id="UP000033847"/>
    </source>
</evidence>
<organism evidence="1 2">
    <name type="scientific">candidate division WWE3 bacterium GW2011_GWF1_42_14</name>
    <dbReference type="NCBI Taxonomy" id="1619138"/>
    <lineage>
        <taxon>Bacteria</taxon>
        <taxon>Katanobacteria</taxon>
    </lineage>
</organism>
<dbReference type="AlphaFoldDB" id="A0A0G0YRW5"/>